<reference evidence="3" key="1">
    <citation type="journal article" date="2019" name="Int. J. Syst. Evol. Microbiol.">
        <title>The Global Catalogue of Microorganisms (GCM) 10K type strain sequencing project: providing services to taxonomists for standard genome sequencing and annotation.</title>
        <authorList>
            <consortium name="The Broad Institute Genomics Platform"/>
            <consortium name="The Broad Institute Genome Sequencing Center for Infectious Disease"/>
            <person name="Wu L."/>
            <person name="Ma J."/>
        </authorList>
    </citation>
    <scope>NUCLEOTIDE SEQUENCE [LARGE SCALE GENOMIC DNA]</scope>
    <source>
        <strain evidence="3">JCM 17106</strain>
    </source>
</reference>
<dbReference type="EMBL" id="BAABCW010000003">
    <property type="protein sequence ID" value="GAA4112101.1"/>
    <property type="molecule type" value="Genomic_DNA"/>
</dbReference>
<feature type="chain" id="PRO_5045667090" description="VCBS repeat-containing protein" evidence="1">
    <location>
        <begin position="20"/>
        <end position="176"/>
    </location>
</feature>
<keyword evidence="1" id="KW-0732">Signal</keyword>
<organism evidence="2 3">
    <name type="scientific">Aquimarina addita</name>
    <dbReference type="NCBI Taxonomy" id="870485"/>
    <lineage>
        <taxon>Bacteria</taxon>
        <taxon>Pseudomonadati</taxon>
        <taxon>Bacteroidota</taxon>
        <taxon>Flavobacteriia</taxon>
        <taxon>Flavobacteriales</taxon>
        <taxon>Flavobacteriaceae</taxon>
        <taxon>Aquimarina</taxon>
    </lineage>
</organism>
<dbReference type="Proteomes" id="UP001500459">
    <property type="component" value="Unassembled WGS sequence"/>
</dbReference>
<evidence type="ECO:0000256" key="1">
    <source>
        <dbReference type="SAM" id="SignalP"/>
    </source>
</evidence>
<protein>
    <recommendedName>
        <fullName evidence="4">VCBS repeat-containing protein</fullName>
    </recommendedName>
</protein>
<accession>A0ABP7XED5</accession>
<proteinExistence type="predicted"/>
<sequence>MRNTFVVIVSILILTAVNAQSPLMTDEFSHIPNAEYAIVTYDSAIKATVLSYHYHDLWDIDNDGIKDVISFVGNGAAHTYYQFQVRLSSSDTWYIYPTFQLDMPYYQGNKNIKELKESHPQFLVSDFDHDQVDEIYLNLENPFGSIPEELTAKGVLSKRILIEFENEKLIIRDFNG</sequence>
<evidence type="ECO:0000313" key="3">
    <source>
        <dbReference type="Proteomes" id="UP001500459"/>
    </source>
</evidence>
<dbReference type="SUPFAM" id="SSF69318">
    <property type="entry name" value="Integrin alpha N-terminal domain"/>
    <property type="match status" value="1"/>
</dbReference>
<name>A0ABP7XED5_9FLAO</name>
<keyword evidence="3" id="KW-1185">Reference proteome</keyword>
<dbReference type="RefSeq" id="WP_344925355.1">
    <property type="nucleotide sequence ID" value="NZ_BAABCW010000003.1"/>
</dbReference>
<evidence type="ECO:0008006" key="4">
    <source>
        <dbReference type="Google" id="ProtNLM"/>
    </source>
</evidence>
<comment type="caution">
    <text evidence="2">The sequence shown here is derived from an EMBL/GenBank/DDBJ whole genome shotgun (WGS) entry which is preliminary data.</text>
</comment>
<evidence type="ECO:0000313" key="2">
    <source>
        <dbReference type="EMBL" id="GAA4112101.1"/>
    </source>
</evidence>
<dbReference type="InterPro" id="IPR028994">
    <property type="entry name" value="Integrin_alpha_N"/>
</dbReference>
<gene>
    <name evidence="2" type="ORF">GCM10022393_10310</name>
</gene>
<feature type="signal peptide" evidence="1">
    <location>
        <begin position="1"/>
        <end position="19"/>
    </location>
</feature>